<keyword evidence="11" id="KW-0539">Nucleus</keyword>
<dbReference type="Pfam" id="PF00867">
    <property type="entry name" value="XPG_I"/>
    <property type="match status" value="1"/>
</dbReference>
<keyword evidence="4" id="KW-0540">Nuclease</keyword>
<evidence type="ECO:0000256" key="13">
    <source>
        <dbReference type="SAM" id="Coils"/>
    </source>
</evidence>
<evidence type="ECO:0000256" key="2">
    <source>
        <dbReference type="ARBA" id="ARBA00004123"/>
    </source>
</evidence>
<comment type="similarity">
    <text evidence="12">Belongs to the XPG/RAD2 endonuclease family. GEN subfamily.</text>
</comment>
<evidence type="ECO:0000256" key="4">
    <source>
        <dbReference type="ARBA" id="ARBA00022722"/>
    </source>
</evidence>
<feature type="coiled-coil region" evidence="13">
    <location>
        <begin position="883"/>
        <end position="910"/>
    </location>
</feature>
<evidence type="ECO:0000256" key="8">
    <source>
        <dbReference type="ARBA" id="ARBA00022801"/>
    </source>
</evidence>
<dbReference type="InterPro" id="IPR006085">
    <property type="entry name" value="XPG_DNA_repair_N"/>
</dbReference>
<dbReference type="CDD" id="cd09868">
    <property type="entry name" value="PIN_XPG_RAD2"/>
    <property type="match status" value="2"/>
</dbReference>
<evidence type="ECO:0000313" key="17">
    <source>
        <dbReference type="EMBL" id="KAG7531687.1"/>
    </source>
</evidence>
<name>A0A8K0JJD2_9TREE</name>
<dbReference type="SMART" id="SM00279">
    <property type="entry name" value="HhH2"/>
    <property type="match status" value="1"/>
</dbReference>
<gene>
    <name evidence="17" type="ORF">FFLO_04197</name>
</gene>
<evidence type="ECO:0000256" key="7">
    <source>
        <dbReference type="ARBA" id="ARBA00022763"/>
    </source>
</evidence>
<dbReference type="EMBL" id="JABELV010000085">
    <property type="protein sequence ID" value="KAG7531687.1"/>
    <property type="molecule type" value="Genomic_DNA"/>
</dbReference>
<dbReference type="GO" id="GO:0046872">
    <property type="term" value="F:metal ion binding"/>
    <property type="evidence" value="ECO:0007669"/>
    <property type="project" value="UniProtKB-KW"/>
</dbReference>
<evidence type="ECO:0000259" key="16">
    <source>
        <dbReference type="SMART" id="SM00485"/>
    </source>
</evidence>
<proteinExistence type="inferred from homology"/>
<keyword evidence="18" id="KW-1185">Reference proteome</keyword>
<dbReference type="GO" id="GO:0048256">
    <property type="term" value="F:flap endonuclease activity"/>
    <property type="evidence" value="ECO:0007669"/>
    <property type="project" value="UniProtKB-ARBA"/>
</dbReference>
<feature type="region of interest" description="Disordered" evidence="14">
    <location>
        <begin position="558"/>
        <end position="621"/>
    </location>
</feature>
<dbReference type="PROSITE" id="PS00842">
    <property type="entry name" value="XPG_2"/>
    <property type="match status" value="1"/>
</dbReference>
<keyword evidence="13" id="KW-0175">Coiled coil</keyword>
<feature type="region of interest" description="Disordered" evidence="14">
    <location>
        <begin position="642"/>
        <end position="783"/>
    </location>
</feature>
<feature type="domain" description="XPG N-terminal" evidence="16">
    <location>
        <begin position="1"/>
        <end position="98"/>
    </location>
</feature>
<dbReference type="InterPro" id="IPR029060">
    <property type="entry name" value="PIN-like_dom_sf"/>
</dbReference>
<dbReference type="InterPro" id="IPR008918">
    <property type="entry name" value="HhH2"/>
</dbReference>
<comment type="cofactor">
    <cofactor evidence="1">
        <name>Mg(2+)</name>
        <dbReference type="ChEBI" id="CHEBI:18420"/>
    </cofactor>
</comment>
<feature type="region of interest" description="Disordered" evidence="14">
    <location>
        <begin position="795"/>
        <end position="867"/>
    </location>
</feature>
<keyword evidence="7" id="KW-0227">DNA damage</keyword>
<feature type="compositionally biased region" description="Polar residues" evidence="14">
    <location>
        <begin position="1281"/>
        <end position="1290"/>
    </location>
</feature>
<dbReference type="PRINTS" id="PR00066">
    <property type="entry name" value="XRODRMPGMNTG"/>
</dbReference>
<feature type="compositionally biased region" description="Polar residues" evidence="14">
    <location>
        <begin position="1328"/>
        <end position="1339"/>
    </location>
</feature>
<keyword evidence="6" id="KW-0255">Endonuclease</keyword>
<feature type="compositionally biased region" description="Polar residues" evidence="14">
    <location>
        <begin position="1219"/>
        <end position="1230"/>
    </location>
</feature>
<keyword evidence="10" id="KW-0234">DNA repair</keyword>
<comment type="subcellular location">
    <subcellularLocation>
        <location evidence="2">Nucleus</location>
    </subcellularLocation>
</comment>
<dbReference type="CDD" id="cd09904">
    <property type="entry name" value="H3TH_XPG"/>
    <property type="match status" value="1"/>
</dbReference>
<feature type="compositionally biased region" description="Polar residues" evidence="14">
    <location>
        <begin position="772"/>
        <end position="782"/>
    </location>
</feature>
<feature type="compositionally biased region" description="Acidic residues" evidence="14">
    <location>
        <begin position="581"/>
        <end position="591"/>
    </location>
</feature>
<feature type="domain" description="XPG-I" evidence="15">
    <location>
        <begin position="927"/>
        <end position="996"/>
    </location>
</feature>
<evidence type="ECO:0000313" key="18">
    <source>
        <dbReference type="Proteomes" id="UP000812966"/>
    </source>
</evidence>
<dbReference type="FunFam" id="1.10.150.20:FF:000030">
    <property type="entry name" value="Flap endonuclease GEN-like 1"/>
    <property type="match status" value="1"/>
</dbReference>
<feature type="region of interest" description="Disordered" evidence="14">
    <location>
        <begin position="118"/>
        <end position="149"/>
    </location>
</feature>
<comment type="similarity">
    <text evidence="3">Belongs to the XPG/RAD2 endonuclease family. XPG subfamily.</text>
</comment>
<organism evidence="17 18">
    <name type="scientific">Filobasidium floriforme</name>
    <dbReference type="NCBI Taxonomy" id="5210"/>
    <lineage>
        <taxon>Eukaryota</taxon>
        <taxon>Fungi</taxon>
        <taxon>Dikarya</taxon>
        <taxon>Basidiomycota</taxon>
        <taxon>Agaricomycotina</taxon>
        <taxon>Tremellomycetes</taxon>
        <taxon>Filobasidiales</taxon>
        <taxon>Filobasidiaceae</taxon>
        <taxon>Filobasidium</taxon>
    </lineage>
</organism>
<dbReference type="SMART" id="SM00484">
    <property type="entry name" value="XPGI"/>
    <property type="match status" value="1"/>
</dbReference>
<keyword evidence="9" id="KW-0460">Magnesium</keyword>
<evidence type="ECO:0000256" key="5">
    <source>
        <dbReference type="ARBA" id="ARBA00022723"/>
    </source>
</evidence>
<evidence type="ECO:0000259" key="15">
    <source>
        <dbReference type="SMART" id="SM00484"/>
    </source>
</evidence>
<evidence type="ECO:0000256" key="3">
    <source>
        <dbReference type="ARBA" id="ARBA00005283"/>
    </source>
</evidence>
<dbReference type="PRINTS" id="PR00853">
    <property type="entry name" value="XPGRADSUPER"/>
</dbReference>
<feature type="compositionally biased region" description="Basic and acidic residues" evidence="14">
    <location>
        <begin position="118"/>
        <end position="129"/>
    </location>
</feature>
<dbReference type="InterPro" id="IPR001044">
    <property type="entry name" value="XPG/Rad2_eukaryotes"/>
</dbReference>
<feature type="compositionally biased region" description="Basic residues" evidence="14">
    <location>
        <begin position="1233"/>
        <end position="1244"/>
    </location>
</feature>
<keyword evidence="8" id="KW-0378">Hydrolase</keyword>
<dbReference type="Gene3D" id="1.10.150.20">
    <property type="entry name" value="5' to 3' exonuclease, C-terminal subdomain"/>
    <property type="match status" value="1"/>
</dbReference>
<evidence type="ECO:0000256" key="12">
    <source>
        <dbReference type="ARBA" id="ARBA00038112"/>
    </source>
</evidence>
<evidence type="ECO:0000256" key="14">
    <source>
        <dbReference type="SAM" id="MobiDB-lite"/>
    </source>
</evidence>
<evidence type="ECO:0000256" key="6">
    <source>
        <dbReference type="ARBA" id="ARBA00022759"/>
    </source>
</evidence>
<sequence>MGVKGLWSLLGPVARPIKLETLEGKRMAIDSSIWLYQFQATMRDKEGRVLVNAHVLGFLRRINKLLFHGIKPVFVFDGGAPNLKKSTIAERRRKKAGAAANHAKVAERLFAAQMRREAVKQAQAQREKQQASAEQRGQAEYGYRPEEGEAIPEGAEYLEELEDDGPRNESTPARRRPTGEDSPATDSPSLDELGEQRRKKFRKHDPYRLPELPDNAFRPPTMGGVASGSRASNTKGSGPGRASRLDPRLATEEELQHFIEEMRPEDLDFDSPEFHSLPTEVQYEIIGDLRIRSRQQSHKRLASMLQKAPTPLDFSKAQIAQLSQRNVLTQRLLTVTDTIGNSGLQIPVRVASERNREYVLVRNPEAEGGGWVLGVRDQGTEQAPIIVEESPRKKKKAQRARIDEVVPIPFTMDPDLRASRQKEFLDAIARRHTPKKAGGKQTYDQVIKAKPKQKESVPLFIEDDVEVENAEDGGDDAVDEFEEVQVNRVGTAHVPVEPPSSDVEMEEIEVEVPIPDLDLRAAMSESVIEALRRREEEDRALLAALRASKSDARLHFDAAEKDSSIAETRSTMTESVKDLGSDDDDESMEEVPLEKTTRRKTAAEPPTLQSNGLLDMTDDLSTDDAAPLVNLLLVDPEVDALQQTPKSKSKAQAVDPFSTPLAKPAKQSAEARPEARNSHSPIVNDRPLVTPVKVQPERPQPPVQVPRQQETIKRSAPSLPQVRATKTIEMPSAETPASEAQIAPSRRPFTASTSDPSPFIDVADKMDEEPEANSNPKEQQILSLPAPHSAEIETHVEPIVQPDPGIAGPPDDKEEDMEWEASPPPAPKQLSRNVSKALSDHERAEHRKGIFPAPPRDLAEDEGGVDMNAEGDDYARFLSQIKGRNLTEVRQEIDNEIRTLNQQNKVAMRDSEDITHQMVAQIQLMLRLFGIPYITAPMEAEAQCAELARLNLVDGVITDDNDVFLFGGTQCFKNLFNDAKYVECFIANDLDRELMLNRDRLISLAYLLGSDYTIGLPGVGPVVAMELMAEFPGPRGLEDFKQWWLEVQLGKDDTSIQTKFQKTFKKKFSNVIHIDPGWPNPLVRDAYNNPEVETSDEPFNWGFPDLNGLRGFLRTELSWSVSKVDDELTPIVQRIARRGQAGAMNKQTILDPFFDASLGKGMFAPRVRTKYPSKRLQAVIKMFREAEARIRGEVVPEHFGEMLADLEDEPLREVDLNDANQLNNTGQNETGTKRKVPATKRKRTSAGEGEENEGVQKKAPRRRKTQDSESVADMDDGEATGSRSRGSSNVSTRGKRGKATRGGTRGSKTKRTRSTRSESTARPVEGDNQINVTGLQPVSSPLGDQGYDQLFLEIASDPVEPEDDHPGRPKPRQRKNIDGPF</sequence>
<evidence type="ECO:0008006" key="19">
    <source>
        <dbReference type="Google" id="ProtNLM"/>
    </source>
</evidence>
<feature type="region of interest" description="Disordered" evidence="14">
    <location>
        <begin position="161"/>
        <end position="248"/>
    </location>
</feature>
<dbReference type="Proteomes" id="UP000812966">
    <property type="component" value="Unassembled WGS sequence"/>
</dbReference>
<evidence type="ECO:0000256" key="9">
    <source>
        <dbReference type="ARBA" id="ARBA00022842"/>
    </source>
</evidence>
<dbReference type="InterPro" id="IPR006084">
    <property type="entry name" value="XPG/Rad2"/>
</dbReference>
<dbReference type="InterPro" id="IPR036279">
    <property type="entry name" value="5-3_exonuclease_C_sf"/>
</dbReference>
<dbReference type="InterPro" id="IPR019974">
    <property type="entry name" value="XPG_CS"/>
</dbReference>
<comment type="caution">
    <text evidence="17">The sequence shown here is derived from an EMBL/GenBank/DDBJ whole genome shotgun (WGS) entry which is preliminary data.</text>
</comment>
<dbReference type="GO" id="GO:0003697">
    <property type="term" value="F:single-stranded DNA binding"/>
    <property type="evidence" value="ECO:0007669"/>
    <property type="project" value="InterPro"/>
</dbReference>
<dbReference type="PANTHER" id="PTHR16171:SF7">
    <property type="entry name" value="DNA REPAIR PROTEIN RAD2"/>
    <property type="match status" value="1"/>
</dbReference>
<evidence type="ECO:0000256" key="10">
    <source>
        <dbReference type="ARBA" id="ARBA00023204"/>
    </source>
</evidence>
<feature type="compositionally biased region" description="Polar residues" evidence="14">
    <location>
        <begin position="565"/>
        <end position="574"/>
    </location>
</feature>
<dbReference type="SUPFAM" id="SSF88723">
    <property type="entry name" value="PIN domain-like"/>
    <property type="match status" value="1"/>
</dbReference>
<keyword evidence="5" id="KW-0479">Metal-binding</keyword>
<evidence type="ECO:0000256" key="11">
    <source>
        <dbReference type="ARBA" id="ARBA00023242"/>
    </source>
</evidence>
<feature type="region of interest" description="Disordered" evidence="14">
    <location>
        <begin position="1219"/>
        <end position="1381"/>
    </location>
</feature>
<dbReference type="Gene3D" id="3.40.50.1010">
    <property type="entry name" value="5'-nuclease"/>
    <property type="match status" value="2"/>
</dbReference>
<dbReference type="GO" id="GO:0006289">
    <property type="term" value="P:nucleotide-excision repair"/>
    <property type="evidence" value="ECO:0007669"/>
    <property type="project" value="InterPro"/>
</dbReference>
<protein>
    <recommendedName>
        <fullName evidence="19">PIN domain-like protein</fullName>
    </recommendedName>
</protein>
<dbReference type="PROSITE" id="PS00841">
    <property type="entry name" value="XPG_1"/>
    <property type="match status" value="1"/>
</dbReference>
<reference evidence="17" key="1">
    <citation type="submission" date="2020-04" db="EMBL/GenBank/DDBJ databases">
        <title>Analysis of mating type loci in Filobasidium floriforme.</title>
        <authorList>
            <person name="Nowrousian M."/>
        </authorList>
    </citation>
    <scope>NUCLEOTIDE SEQUENCE</scope>
    <source>
        <strain evidence="17">CBS 6242</strain>
    </source>
</reference>
<dbReference type="SUPFAM" id="SSF47807">
    <property type="entry name" value="5' to 3' exonuclease, C-terminal subdomain"/>
    <property type="match status" value="1"/>
</dbReference>
<evidence type="ECO:0000256" key="1">
    <source>
        <dbReference type="ARBA" id="ARBA00001946"/>
    </source>
</evidence>
<dbReference type="InterPro" id="IPR006086">
    <property type="entry name" value="XPG-I_dom"/>
</dbReference>
<dbReference type="GO" id="GO:0005634">
    <property type="term" value="C:nucleus"/>
    <property type="evidence" value="ECO:0007669"/>
    <property type="project" value="UniProtKB-SubCell"/>
</dbReference>
<dbReference type="SMART" id="SM00485">
    <property type="entry name" value="XPGN"/>
    <property type="match status" value="1"/>
</dbReference>
<dbReference type="Pfam" id="PF00752">
    <property type="entry name" value="XPG_N"/>
    <property type="match status" value="1"/>
</dbReference>
<feature type="compositionally biased region" description="Basic and acidic residues" evidence="14">
    <location>
        <begin position="838"/>
        <end position="848"/>
    </location>
</feature>
<accession>A0A8K0JJD2</accession>
<dbReference type="PANTHER" id="PTHR16171">
    <property type="entry name" value="DNA REPAIR PROTEIN COMPLEMENTING XP-G CELLS-RELATED"/>
    <property type="match status" value="1"/>
</dbReference>